<keyword evidence="10" id="KW-1015">Disulfide bond</keyword>
<comment type="subcellular location">
    <subcellularLocation>
        <location evidence="1">Virion membrane</location>
        <topology evidence="1">Single-pass type III membrane protein</topology>
    </subcellularLocation>
</comment>
<evidence type="ECO:0000256" key="10">
    <source>
        <dbReference type="ARBA" id="ARBA00023157"/>
    </source>
</evidence>
<keyword evidence="4 12" id="KW-0812">Transmembrane</keyword>
<dbReference type="OrthoDB" id="24842at10239"/>
<gene>
    <name evidence="13" type="ORF">PTPV-Aus-115</name>
</gene>
<keyword evidence="3" id="KW-1162">Viral penetration into host cytoplasm</keyword>
<dbReference type="GO" id="GO:0019031">
    <property type="term" value="C:viral envelope"/>
    <property type="evidence" value="ECO:0007669"/>
    <property type="project" value="UniProtKB-KW"/>
</dbReference>
<organism evidence="13 14">
    <name type="scientific">Pteropox virus</name>
    <dbReference type="NCBI Taxonomy" id="1873698"/>
    <lineage>
        <taxon>Viruses</taxon>
        <taxon>Varidnaviria</taxon>
        <taxon>Bamfordvirae</taxon>
        <taxon>Nucleocytoviricota</taxon>
        <taxon>Pokkesviricetes</taxon>
        <taxon>Chitovirales</taxon>
        <taxon>Poxviridae</taxon>
        <taxon>Chordopoxvirinae</taxon>
        <taxon>Pteropopoxvirus</taxon>
        <taxon>Pteropopoxvirus pteropox</taxon>
    </lineage>
</organism>
<evidence type="ECO:0000256" key="4">
    <source>
        <dbReference type="ARBA" id="ARBA00022692"/>
    </source>
</evidence>
<dbReference type="GO" id="GO:0046718">
    <property type="term" value="P:symbiont entry into host cell"/>
    <property type="evidence" value="ECO:0007669"/>
    <property type="project" value="UniProtKB-KW"/>
</dbReference>
<dbReference type="KEGG" id="vg:28340442"/>
<evidence type="ECO:0000313" key="14">
    <source>
        <dbReference type="Proteomes" id="UP000203626"/>
    </source>
</evidence>
<evidence type="ECO:0000256" key="9">
    <source>
        <dbReference type="ARBA" id="ARBA00023136"/>
    </source>
</evidence>
<protein>
    <submittedName>
        <fullName evidence="13">Imv membrane protein, entry/fusion complex component</fullName>
    </submittedName>
</protein>
<evidence type="ECO:0000313" key="13">
    <source>
        <dbReference type="EMBL" id="ANS71199.1"/>
    </source>
</evidence>
<keyword evidence="8 12" id="KW-1133">Transmembrane helix</keyword>
<keyword evidence="6" id="KW-0261">Viral envelope protein</keyword>
<dbReference type="Pfam" id="PF05323">
    <property type="entry name" value="Pox_A21"/>
    <property type="match status" value="1"/>
</dbReference>
<proteinExistence type="predicted"/>
<evidence type="ECO:0000256" key="2">
    <source>
        <dbReference type="ARBA" id="ARBA00022506"/>
    </source>
</evidence>
<keyword evidence="9 12" id="KW-0472">Membrane</keyword>
<evidence type="ECO:0000256" key="5">
    <source>
        <dbReference type="ARBA" id="ARBA00022844"/>
    </source>
</evidence>
<keyword evidence="7" id="KW-0735">Signal-anchor</keyword>
<keyword evidence="11" id="KW-1160">Virus entry into host cell</keyword>
<evidence type="ECO:0000256" key="6">
    <source>
        <dbReference type="ARBA" id="ARBA00022879"/>
    </source>
</evidence>
<evidence type="ECO:0000256" key="12">
    <source>
        <dbReference type="SAM" id="Phobius"/>
    </source>
</evidence>
<keyword evidence="2" id="KW-1168">Fusion of virus membrane with host membrane</keyword>
<evidence type="ECO:0000256" key="11">
    <source>
        <dbReference type="ARBA" id="ARBA00023296"/>
    </source>
</evidence>
<evidence type="ECO:0000256" key="7">
    <source>
        <dbReference type="ARBA" id="ARBA00022968"/>
    </source>
</evidence>
<name>A0A1B1MRN1_9POXV</name>
<sequence length="116" mass="13085">MFVVFLILCYFIIIFNVIVPKISSKLEVERKAYLEFANIKGDGMLCINNYLFTYSFAPIGGVTALIAINKKDNKPFMCSDRSNVTVSDFVSCGSDDIKNIYGKECLEAYSKLFFTS</sequence>
<reference evidence="13 14" key="1">
    <citation type="journal article" date="2016" name="J. Gen. Virol.">
        <title>Genomic characterization of a novel poxvirus from a flying fox: evidence for a new genus?</title>
        <authorList>
            <person name="O'Dea M.A."/>
            <person name="Tu S.L."/>
            <person name="Pang S."/>
            <person name="De Ridder T."/>
            <person name="Jackson B."/>
            <person name="Upton C."/>
        </authorList>
    </citation>
    <scope>NUCLEOTIDE SEQUENCE [LARGE SCALE GENOMIC DNA]</scope>
    <source>
        <strain evidence="13 14">Australia</strain>
    </source>
</reference>
<dbReference type="Proteomes" id="UP000203626">
    <property type="component" value="Segment"/>
</dbReference>
<dbReference type="EMBL" id="KU980965">
    <property type="protein sequence ID" value="ANS71199.1"/>
    <property type="molecule type" value="Genomic_DNA"/>
</dbReference>
<evidence type="ECO:0000256" key="3">
    <source>
        <dbReference type="ARBA" id="ARBA00022595"/>
    </source>
</evidence>
<accession>A0A1B1MRN1</accession>
<evidence type="ECO:0000256" key="8">
    <source>
        <dbReference type="ARBA" id="ARBA00022989"/>
    </source>
</evidence>
<dbReference type="GO" id="GO:0039663">
    <property type="term" value="P:membrane fusion involved in viral entry into host cell"/>
    <property type="evidence" value="ECO:0007669"/>
    <property type="project" value="UniProtKB-KW"/>
</dbReference>
<dbReference type="GeneID" id="28340442"/>
<dbReference type="RefSeq" id="YP_009268830.1">
    <property type="nucleotide sequence ID" value="NC_030656.1"/>
</dbReference>
<feature type="transmembrane region" description="Helical" evidence="12">
    <location>
        <begin position="50"/>
        <end position="68"/>
    </location>
</feature>
<dbReference type="InterPro" id="IPR007987">
    <property type="entry name" value="Poxvirus_A21"/>
</dbReference>
<keyword evidence="5" id="KW-0946">Virion</keyword>
<dbReference type="GO" id="GO:0055036">
    <property type="term" value="C:virion membrane"/>
    <property type="evidence" value="ECO:0007669"/>
    <property type="project" value="UniProtKB-SubCell"/>
</dbReference>
<keyword evidence="14" id="KW-1185">Reference proteome</keyword>
<evidence type="ECO:0000256" key="1">
    <source>
        <dbReference type="ARBA" id="ARBA00004462"/>
    </source>
</evidence>